<comment type="caution">
    <text evidence="1">The sequence shown here is derived from an EMBL/GenBank/DDBJ whole genome shotgun (WGS) entry which is preliminary data.</text>
</comment>
<evidence type="ECO:0000313" key="1">
    <source>
        <dbReference type="EMBL" id="TGY80822.1"/>
    </source>
</evidence>
<organism evidence="1 2">
    <name type="scientific">Lepagella muris</name>
    <dbReference type="NCBI Taxonomy" id="3032870"/>
    <lineage>
        <taxon>Bacteria</taxon>
        <taxon>Pseudomonadati</taxon>
        <taxon>Bacteroidota</taxon>
        <taxon>Bacteroidia</taxon>
        <taxon>Bacteroidales</taxon>
        <taxon>Muribaculaceae</taxon>
        <taxon>Lepagella</taxon>
    </lineage>
</organism>
<evidence type="ECO:0000313" key="2">
    <source>
        <dbReference type="Proteomes" id="UP000306319"/>
    </source>
</evidence>
<accession>A0AC61RKJ7</accession>
<gene>
    <name evidence="1" type="ORF">E5331_00135</name>
</gene>
<reference evidence="1" key="1">
    <citation type="submission" date="2019-04" db="EMBL/GenBank/DDBJ databases">
        <title>Microbes associate with the intestines of laboratory mice.</title>
        <authorList>
            <person name="Navarre W."/>
            <person name="Wong E."/>
            <person name="Huang K."/>
            <person name="Tropini C."/>
            <person name="Ng K."/>
            <person name="Yu B."/>
        </authorList>
    </citation>
    <scope>NUCLEOTIDE SEQUENCE</scope>
    <source>
        <strain evidence="1">NM04_E33</strain>
    </source>
</reference>
<dbReference type="EMBL" id="SRYB01000001">
    <property type="protein sequence ID" value="TGY80822.1"/>
    <property type="molecule type" value="Genomic_DNA"/>
</dbReference>
<sequence>MKQFIVAFIFLAFVTSSYAQKIKKHEIDKFTKEEFVQTSSVKLFDVFGFMRRHKFECYIEKHGDIITMPAIMGFDCENINIDKNSGVIFLLDNDETIELLTEFIGDTDRYNRFSTCFKLSPEDVEKLRNNKVVSVRINYVGGHYDAEVKEKNQSKISNMLNLVLPKL</sequence>
<protein>
    <submittedName>
        <fullName evidence="1">Uncharacterized protein</fullName>
    </submittedName>
</protein>
<proteinExistence type="predicted"/>
<dbReference type="Proteomes" id="UP000306319">
    <property type="component" value="Unassembled WGS sequence"/>
</dbReference>
<name>A0AC61RKJ7_9BACT</name>
<keyword evidence="2" id="KW-1185">Reference proteome</keyword>